<feature type="transmembrane region" description="Helical" evidence="2">
    <location>
        <begin position="219"/>
        <end position="236"/>
    </location>
</feature>
<dbReference type="Proteomes" id="UP001165122">
    <property type="component" value="Unassembled WGS sequence"/>
</dbReference>
<dbReference type="AlphaFoldDB" id="A0A9W7FVG9"/>
<dbReference type="EMBL" id="BRXW01000344">
    <property type="protein sequence ID" value="GMI18715.1"/>
    <property type="molecule type" value="Genomic_DNA"/>
</dbReference>
<feature type="transmembrane region" description="Helical" evidence="2">
    <location>
        <begin position="441"/>
        <end position="467"/>
    </location>
</feature>
<feature type="region of interest" description="Disordered" evidence="1">
    <location>
        <begin position="1"/>
        <end position="106"/>
    </location>
</feature>
<keyword evidence="2" id="KW-0472">Membrane</keyword>
<dbReference type="GO" id="GO:0098855">
    <property type="term" value="C:HCN channel complex"/>
    <property type="evidence" value="ECO:0007669"/>
    <property type="project" value="TreeGrafter"/>
</dbReference>
<gene>
    <name evidence="4" type="ORF">TrLO_g4586</name>
</gene>
<proteinExistence type="predicted"/>
<dbReference type="PANTHER" id="PTHR45689:SF13">
    <property type="entry name" value="CYCLIC NUCLEOTIDE-BINDING DOMAIN-CONTAINING PROTEIN"/>
    <property type="match status" value="1"/>
</dbReference>
<dbReference type="Gene3D" id="1.10.287.630">
    <property type="entry name" value="Helix hairpin bin"/>
    <property type="match status" value="1"/>
</dbReference>
<feature type="compositionally biased region" description="Polar residues" evidence="1">
    <location>
        <begin position="886"/>
        <end position="897"/>
    </location>
</feature>
<organism evidence="4 5">
    <name type="scientific">Triparma laevis f. longispina</name>
    <dbReference type="NCBI Taxonomy" id="1714387"/>
    <lineage>
        <taxon>Eukaryota</taxon>
        <taxon>Sar</taxon>
        <taxon>Stramenopiles</taxon>
        <taxon>Ochrophyta</taxon>
        <taxon>Bolidophyceae</taxon>
        <taxon>Parmales</taxon>
        <taxon>Triparmaceae</taxon>
        <taxon>Triparma</taxon>
    </lineage>
</organism>
<dbReference type="Gene3D" id="1.10.287.70">
    <property type="match status" value="1"/>
</dbReference>
<evidence type="ECO:0000256" key="2">
    <source>
        <dbReference type="SAM" id="Phobius"/>
    </source>
</evidence>
<dbReference type="PANTHER" id="PTHR45689">
    <property type="entry name" value="I[[H]] CHANNEL, ISOFORM E"/>
    <property type="match status" value="1"/>
</dbReference>
<feature type="region of interest" description="Disordered" evidence="1">
    <location>
        <begin position="760"/>
        <end position="779"/>
    </location>
</feature>
<dbReference type="GO" id="GO:0003254">
    <property type="term" value="P:regulation of membrane depolarization"/>
    <property type="evidence" value="ECO:0007669"/>
    <property type="project" value="TreeGrafter"/>
</dbReference>
<dbReference type="Gene3D" id="2.60.120.10">
    <property type="entry name" value="Jelly Rolls"/>
    <property type="match status" value="1"/>
</dbReference>
<reference evidence="5" key="1">
    <citation type="journal article" date="2023" name="Commun. Biol.">
        <title>Genome analysis of Parmales, the sister group of diatoms, reveals the evolutionary specialization of diatoms from phago-mixotrophs to photoautotrophs.</title>
        <authorList>
            <person name="Ban H."/>
            <person name="Sato S."/>
            <person name="Yoshikawa S."/>
            <person name="Yamada K."/>
            <person name="Nakamura Y."/>
            <person name="Ichinomiya M."/>
            <person name="Sato N."/>
            <person name="Blanc-Mathieu R."/>
            <person name="Endo H."/>
            <person name="Kuwata A."/>
            <person name="Ogata H."/>
        </authorList>
    </citation>
    <scope>NUCLEOTIDE SEQUENCE [LARGE SCALE GENOMIC DNA]</scope>
    <source>
        <strain evidence="5">NIES 3700</strain>
    </source>
</reference>
<dbReference type="PROSITE" id="PS50042">
    <property type="entry name" value="CNMP_BINDING_3"/>
    <property type="match status" value="1"/>
</dbReference>
<keyword evidence="2" id="KW-0812">Transmembrane</keyword>
<dbReference type="InterPro" id="IPR018490">
    <property type="entry name" value="cNMP-bd_dom_sf"/>
</dbReference>
<dbReference type="SUPFAM" id="SSF51206">
    <property type="entry name" value="cAMP-binding domain-like"/>
    <property type="match status" value="1"/>
</dbReference>
<sequence length="976" mass="109114">MNNNKDSMMSDPEFTGDNADNADNAGKVQPTTSGLRSPRYSNPTSSPSHPSHPLSTSPKPTYNRVSFIDRQENPTIDSMASRRGSISNDLNSPNARNEKRNVSAPNLRRLSMGMGVSAGGKAVLARAPWWHSWVPKYIKTFYLRDIKILHEEVEDKIFNQRSAARRGFTSPQKWTFMLHPESSYRLFWDIVTALFVLILIWLVPFYIGFDTWSSPGMSTLSSIMDVWFIIDVFLNFRTGYVDHGATVMDKKKIAKNYIKTWFVIDFFASIPWEIFLNQQNESGSETQNKATRKSAKMTKYFKIPKLLRMARLLRAFNKYARFYALTLVVLGMIVTLHVGACLIAQALEICTAEFLVFDEDTGNYMIHSNDHNSVCETSSVMSLYSEAIYVCFTLCIGMSPTGGTLGAAKDLQSLNGVTITDALQSYASGTDDAWKGGPSTMYFLTAILMLLGIGEMSLVVGHIGLLLRDRHLASAVFRSKLDRVKEELKYYRVPWVLQNRVLAYYDYMWVNQKQYDDKITLLTDKGMSSDLRGKLALHMYKDVVQGVSLFSRVDDTFLSKVCMELQTRVFLPGDWIILKGDIGSELYIISRGVCQVFLRDPWEIEESEDPEADKEILLSNGQFFGEISLLMEVRRTTSVQAKTICEVNVLVQEIFEEILRESPDFADEMKSLIVKRKVENFQKLNHEHASMEDREIIEDAVTEAIESRQLSIGEHLHNGEHDDFGEEDDDMDGHYGMTQIVNSAAAGYSSRTDPLNLPGSIAEGDEEDEFPLPKRRNRSSVNMGDLARSREESVGLAMGNLDIIAQQLQEAKSGAAGLAGGGGIAAMMKHERSATATNRRGSSGSMDAGITALVSSGRSEGLNTIDLINRRRSLSESGAQKLTNTIDIPVSTGTPRTSDTEKRQREVREPPRASSKLPEKPSALVQQGTGQGALFSSLAAEEFVSNEDIVSQQLGLLQERIDKIYAMLTTKLGRVR</sequence>
<protein>
    <recommendedName>
        <fullName evidence="3">Cyclic nucleotide-binding domain-containing protein</fullName>
    </recommendedName>
</protein>
<dbReference type="GO" id="GO:0035725">
    <property type="term" value="P:sodium ion transmembrane transport"/>
    <property type="evidence" value="ECO:0007669"/>
    <property type="project" value="TreeGrafter"/>
</dbReference>
<keyword evidence="2" id="KW-1133">Transmembrane helix</keyword>
<feature type="compositionally biased region" description="Low complexity" evidence="1">
    <location>
        <begin position="43"/>
        <end position="61"/>
    </location>
</feature>
<accession>A0A9W7FVG9</accession>
<dbReference type="InterPro" id="IPR000595">
    <property type="entry name" value="cNMP-bd_dom"/>
</dbReference>
<dbReference type="CDD" id="cd00038">
    <property type="entry name" value="CAP_ED"/>
    <property type="match status" value="1"/>
</dbReference>
<evidence type="ECO:0000313" key="4">
    <source>
        <dbReference type="EMBL" id="GMI18715.1"/>
    </source>
</evidence>
<feature type="compositionally biased region" description="Polar residues" evidence="1">
    <location>
        <begin position="29"/>
        <end position="42"/>
    </location>
</feature>
<keyword evidence="5" id="KW-1185">Reference proteome</keyword>
<dbReference type="SMART" id="SM00100">
    <property type="entry name" value="cNMP"/>
    <property type="match status" value="1"/>
</dbReference>
<dbReference type="PROSITE" id="PS00888">
    <property type="entry name" value="CNMP_BINDING_1"/>
    <property type="match status" value="1"/>
</dbReference>
<feature type="transmembrane region" description="Helical" evidence="2">
    <location>
        <begin position="257"/>
        <end position="275"/>
    </location>
</feature>
<feature type="domain" description="Cyclic nucleotide-binding" evidence="3">
    <location>
        <begin position="549"/>
        <end position="676"/>
    </location>
</feature>
<feature type="compositionally biased region" description="Basic and acidic residues" evidence="1">
    <location>
        <begin position="898"/>
        <end position="911"/>
    </location>
</feature>
<evidence type="ECO:0000256" key="1">
    <source>
        <dbReference type="SAM" id="MobiDB-lite"/>
    </source>
</evidence>
<comment type="caution">
    <text evidence="4">The sequence shown here is derived from an EMBL/GenBank/DDBJ whole genome shotgun (WGS) entry which is preliminary data.</text>
</comment>
<dbReference type="GO" id="GO:0005249">
    <property type="term" value="F:voltage-gated potassium channel activity"/>
    <property type="evidence" value="ECO:0007669"/>
    <property type="project" value="TreeGrafter"/>
</dbReference>
<dbReference type="InterPro" id="IPR018488">
    <property type="entry name" value="cNMP-bd_CS"/>
</dbReference>
<name>A0A9W7FVG9_9STRA</name>
<evidence type="ECO:0000259" key="3">
    <source>
        <dbReference type="PROSITE" id="PS50042"/>
    </source>
</evidence>
<dbReference type="SUPFAM" id="SSF81324">
    <property type="entry name" value="Voltage-gated potassium channels"/>
    <property type="match status" value="1"/>
</dbReference>
<feature type="transmembrane region" description="Helical" evidence="2">
    <location>
        <begin position="322"/>
        <end position="344"/>
    </location>
</feature>
<feature type="transmembrane region" description="Helical" evidence="2">
    <location>
        <begin position="186"/>
        <end position="207"/>
    </location>
</feature>
<feature type="compositionally biased region" description="Polar residues" evidence="1">
    <location>
        <begin position="73"/>
        <end position="95"/>
    </location>
</feature>
<evidence type="ECO:0000313" key="5">
    <source>
        <dbReference type="Proteomes" id="UP001165122"/>
    </source>
</evidence>
<dbReference type="Pfam" id="PF00027">
    <property type="entry name" value="cNMP_binding"/>
    <property type="match status" value="1"/>
</dbReference>
<dbReference type="OrthoDB" id="421226at2759"/>
<feature type="region of interest" description="Disordered" evidence="1">
    <location>
        <begin position="886"/>
        <end position="928"/>
    </location>
</feature>
<dbReference type="InterPro" id="IPR051413">
    <property type="entry name" value="K/Na_HCN_channel"/>
</dbReference>
<dbReference type="InterPro" id="IPR014710">
    <property type="entry name" value="RmlC-like_jellyroll"/>
</dbReference>